<feature type="chain" id="PRO_5012982190" evidence="1">
    <location>
        <begin position="24"/>
        <end position="139"/>
    </location>
</feature>
<accession>A0A1X7CNY1</accession>
<evidence type="ECO:0000313" key="2">
    <source>
        <dbReference type="EMBL" id="SMF00193.1"/>
    </source>
</evidence>
<keyword evidence="3" id="KW-1185">Reference proteome</keyword>
<evidence type="ECO:0000313" key="3">
    <source>
        <dbReference type="Proteomes" id="UP000192906"/>
    </source>
</evidence>
<dbReference type="Proteomes" id="UP000192906">
    <property type="component" value="Unassembled WGS sequence"/>
</dbReference>
<feature type="signal peptide" evidence="1">
    <location>
        <begin position="1"/>
        <end position="23"/>
    </location>
</feature>
<sequence length="139" mass="15800">MKLSKINTFAIIFCLLSASTAFAREAADTNELNHFQNFSQSWVVKLNRSHIKGIQHMEILPLEDGAYLARYHAIDPESIQCTVKKTSSKKNGLIGLLKYIETIYESSGKTPQIARSNHFKPTKRIRITEIFSNTGKGWR</sequence>
<protein>
    <submittedName>
        <fullName evidence="2">Uncharacterized protein</fullName>
    </submittedName>
</protein>
<proteinExistence type="predicted"/>
<evidence type="ECO:0000256" key="1">
    <source>
        <dbReference type="SAM" id="SignalP"/>
    </source>
</evidence>
<keyword evidence="1" id="KW-0732">Signal</keyword>
<dbReference type="AlphaFoldDB" id="A0A1X7CNY1"/>
<gene>
    <name evidence="2" type="ORF">SAMN06295933_1024</name>
</gene>
<dbReference type="RefSeq" id="WP_085099344.1">
    <property type="nucleotide sequence ID" value="NZ_FWZU01000002.1"/>
</dbReference>
<reference evidence="3" key="1">
    <citation type="submission" date="2017-04" db="EMBL/GenBank/DDBJ databases">
        <authorList>
            <person name="Varghese N."/>
            <person name="Submissions S."/>
        </authorList>
    </citation>
    <scope>NUCLEOTIDE SEQUENCE [LARGE SCALE GENOMIC DNA]</scope>
    <source>
        <strain evidence="3">K3S</strain>
    </source>
</reference>
<name>A0A1X7CNY1_9BACT</name>
<organism evidence="2 3">
    <name type="scientific">Desulfovibrio gilichinskyi</name>
    <dbReference type="NCBI Taxonomy" id="1519643"/>
    <lineage>
        <taxon>Bacteria</taxon>
        <taxon>Pseudomonadati</taxon>
        <taxon>Thermodesulfobacteriota</taxon>
        <taxon>Desulfovibrionia</taxon>
        <taxon>Desulfovibrionales</taxon>
        <taxon>Desulfovibrionaceae</taxon>
        <taxon>Desulfovibrio</taxon>
    </lineage>
</organism>
<dbReference type="OrthoDB" id="5513101at2"/>
<dbReference type="EMBL" id="FWZU01000002">
    <property type="protein sequence ID" value="SMF00193.1"/>
    <property type="molecule type" value="Genomic_DNA"/>
</dbReference>